<evidence type="ECO:0000313" key="2">
    <source>
        <dbReference type="EMBL" id="GAQ90291.1"/>
    </source>
</evidence>
<dbReference type="AlphaFoldDB" id="A0A1Y1IMC1"/>
<dbReference type="EMBL" id="DF237571">
    <property type="protein sequence ID" value="GAQ90291.1"/>
    <property type="molecule type" value="Genomic_DNA"/>
</dbReference>
<evidence type="ECO:0000313" key="3">
    <source>
        <dbReference type="Proteomes" id="UP000054558"/>
    </source>
</evidence>
<dbReference type="Proteomes" id="UP000054558">
    <property type="component" value="Unassembled WGS sequence"/>
</dbReference>
<feature type="compositionally biased region" description="Low complexity" evidence="1">
    <location>
        <begin position="32"/>
        <end position="47"/>
    </location>
</feature>
<feature type="non-terminal residue" evidence="2">
    <location>
        <position position="1"/>
    </location>
</feature>
<accession>A0A1Y1IMC1</accession>
<gene>
    <name evidence="2" type="ORF">KFL_006220100</name>
</gene>
<name>A0A1Y1IMC1_KLENI</name>
<proteinExistence type="predicted"/>
<sequence>PQHILACFSRVPKAPRPIEAPEPLRPVEVNGANTAAAAPAAATANSTPNAPALEQALPAEGITTPEDPLLEIDEDAAATPEERSAILRSFYEDDLADDSLGAISCTKILVEEYYDLDDPIFGDNPFLPSQQPAVHTDLGNYEGEDFDAAELARQFLNDRPTS</sequence>
<organism evidence="2 3">
    <name type="scientific">Klebsormidium nitens</name>
    <name type="common">Green alga</name>
    <name type="synonym">Ulothrix nitens</name>
    <dbReference type="NCBI Taxonomy" id="105231"/>
    <lineage>
        <taxon>Eukaryota</taxon>
        <taxon>Viridiplantae</taxon>
        <taxon>Streptophyta</taxon>
        <taxon>Klebsormidiophyceae</taxon>
        <taxon>Klebsormidiales</taxon>
        <taxon>Klebsormidiaceae</taxon>
        <taxon>Klebsormidium</taxon>
    </lineage>
</organism>
<feature type="compositionally biased region" description="Pro residues" evidence="1">
    <location>
        <begin position="14"/>
        <end position="24"/>
    </location>
</feature>
<protein>
    <submittedName>
        <fullName evidence="2">Uncharacterized protein</fullName>
    </submittedName>
</protein>
<reference evidence="2 3" key="1">
    <citation type="journal article" date="2014" name="Nat. Commun.">
        <title>Klebsormidium flaccidum genome reveals primary factors for plant terrestrial adaptation.</title>
        <authorList>
            <person name="Hori K."/>
            <person name="Maruyama F."/>
            <person name="Fujisawa T."/>
            <person name="Togashi T."/>
            <person name="Yamamoto N."/>
            <person name="Seo M."/>
            <person name="Sato S."/>
            <person name="Yamada T."/>
            <person name="Mori H."/>
            <person name="Tajima N."/>
            <person name="Moriyama T."/>
            <person name="Ikeuchi M."/>
            <person name="Watanabe M."/>
            <person name="Wada H."/>
            <person name="Kobayashi K."/>
            <person name="Saito M."/>
            <person name="Masuda T."/>
            <person name="Sasaki-Sekimoto Y."/>
            <person name="Mashiguchi K."/>
            <person name="Awai K."/>
            <person name="Shimojima M."/>
            <person name="Masuda S."/>
            <person name="Iwai M."/>
            <person name="Nobusawa T."/>
            <person name="Narise T."/>
            <person name="Kondo S."/>
            <person name="Saito H."/>
            <person name="Sato R."/>
            <person name="Murakawa M."/>
            <person name="Ihara Y."/>
            <person name="Oshima-Yamada Y."/>
            <person name="Ohtaka K."/>
            <person name="Satoh M."/>
            <person name="Sonobe K."/>
            <person name="Ishii M."/>
            <person name="Ohtani R."/>
            <person name="Kanamori-Sato M."/>
            <person name="Honoki R."/>
            <person name="Miyazaki D."/>
            <person name="Mochizuki H."/>
            <person name="Umetsu J."/>
            <person name="Higashi K."/>
            <person name="Shibata D."/>
            <person name="Kamiya Y."/>
            <person name="Sato N."/>
            <person name="Nakamura Y."/>
            <person name="Tabata S."/>
            <person name="Ida S."/>
            <person name="Kurokawa K."/>
            <person name="Ohta H."/>
        </authorList>
    </citation>
    <scope>NUCLEOTIDE SEQUENCE [LARGE SCALE GENOMIC DNA]</scope>
    <source>
        <strain evidence="2 3">NIES-2285</strain>
    </source>
</reference>
<evidence type="ECO:0000256" key="1">
    <source>
        <dbReference type="SAM" id="MobiDB-lite"/>
    </source>
</evidence>
<keyword evidence="3" id="KW-1185">Reference proteome</keyword>
<dbReference type="OMA" id="PQHILAC"/>
<feature type="region of interest" description="Disordered" evidence="1">
    <location>
        <begin position="14"/>
        <end position="47"/>
    </location>
</feature>